<sequence>MVCGLWTSGTRCPNVDAMSAFDVSGVSHPKIVASQDKKSLDVGANLFVGNLDTDLDEKLLYDTFSAFGRFAGSFLLALLSCSGFHRQKEFGRWSGFFVGNLYPDVDEKLLYDTFSAFGVIVANPKAMNGQYLCNQQITVSYAYKKDTNGERHSTPAVMYNFLL</sequence>
<dbReference type="Proteomes" id="UP000554482">
    <property type="component" value="Unassembled WGS sequence"/>
</dbReference>
<protein>
    <submittedName>
        <fullName evidence="3">Splicing factor 3b subunit</fullName>
    </submittedName>
</protein>
<dbReference type="InterPro" id="IPR052084">
    <property type="entry name" value="SF3B4_spliceosome_assoc"/>
</dbReference>
<dbReference type="GO" id="GO:0048026">
    <property type="term" value="P:positive regulation of mRNA splicing, via spliceosome"/>
    <property type="evidence" value="ECO:0007669"/>
    <property type="project" value="TreeGrafter"/>
</dbReference>
<evidence type="ECO:0000256" key="1">
    <source>
        <dbReference type="PROSITE-ProRule" id="PRU00176"/>
    </source>
</evidence>
<dbReference type="PROSITE" id="PS50102">
    <property type="entry name" value="RRM"/>
    <property type="match status" value="1"/>
</dbReference>
<dbReference type="EMBL" id="JABWDY010039739">
    <property type="protein sequence ID" value="KAF5178695.1"/>
    <property type="molecule type" value="Genomic_DNA"/>
</dbReference>
<gene>
    <name evidence="3" type="ORF">FRX31_031723</name>
</gene>
<organism evidence="3 4">
    <name type="scientific">Thalictrum thalictroides</name>
    <name type="common">Rue-anemone</name>
    <name type="synonym">Anemone thalictroides</name>
    <dbReference type="NCBI Taxonomy" id="46969"/>
    <lineage>
        <taxon>Eukaryota</taxon>
        <taxon>Viridiplantae</taxon>
        <taxon>Streptophyta</taxon>
        <taxon>Embryophyta</taxon>
        <taxon>Tracheophyta</taxon>
        <taxon>Spermatophyta</taxon>
        <taxon>Magnoliopsida</taxon>
        <taxon>Ranunculales</taxon>
        <taxon>Ranunculaceae</taxon>
        <taxon>Thalictroideae</taxon>
        <taxon>Thalictrum</taxon>
    </lineage>
</organism>
<dbReference type="Pfam" id="PF00076">
    <property type="entry name" value="RRM_1"/>
    <property type="match status" value="2"/>
</dbReference>
<dbReference type="SUPFAM" id="SSF54928">
    <property type="entry name" value="RNA-binding domain, RBD"/>
    <property type="match status" value="1"/>
</dbReference>
<dbReference type="GO" id="GO:0003723">
    <property type="term" value="F:RNA binding"/>
    <property type="evidence" value="ECO:0007669"/>
    <property type="project" value="UniProtKB-UniRule"/>
</dbReference>
<keyword evidence="4" id="KW-1185">Reference proteome</keyword>
<dbReference type="PANTHER" id="PTHR48030:SF3">
    <property type="entry name" value="SPLICING FACTOR 3B SUBUNIT 4"/>
    <property type="match status" value="1"/>
</dbReference>
<accession>A0A7J6V3I4</accession>
<evidence type="ECO:0000259" key="2">
    <source>
        <dbReference type="PROSITE" id="PS50102"/>
    </source>
</evidence>
<name>A0A7J6V3I4_THATH</name>
<dbReference type="InterPro" id="IPR012677">
    <property type="entry name" value="Nucleotide-bd_a/b_plait_sf"/>
</dbReference>
<keyword evidence="1" id="KW-0694">RNA-binding</keyword>
<dbReference type="AlphaFoldDB" id="A0A7J6V3I4"/>
<dbReference type="GO" id="GO:0005730">
    <property type="term" value="C:nucleolus"/>
    <property type="evidence" value="ECO:0007669"/>
    <property type="project" value="TreeGrafter"/>
</dbReference>
<evidence type="ECO:0000313" key="3">
    <source>
        <dbReference type="EMBL" id="KAF5178695.1"/>
    </source>
</evidence>
<dbReference type="GO" id="GO:0071011">
    <property type="term" value="C:precatalytic spliceosome"/>
    <property type="evidence" value="ECO:0007669"/>
    <property type="project" value="TreeGrafter"/>
</dbReference>
<feature type="domain" description="RRM" evidence="2">
    <location>
        <begin position="44"/>
        <end position="144"/>
    </location>
</feature>
<dbReference type="PANTHER" id="PTHR48030">
    <property type="entry name" value="SPLICING FACTOR 3B SUBUNIT 4"/>
    <property type="match status" value="1"/>
</dbReference>
<reference evidence="3 4" key="1">
    <citation type="submission" date="2020-06" db="EMBL/GenBank/DDBJ databases">
        <title>Transcriptomic and genomic resources for Thalictrum thalictroides and T. hernandezii: Facilitating candidate gene discovery in an emerging model plant lineage.</title>
        <authorList>
            <person name="Arias T."/>
            <person name="Riano-Pachon D.M."/>
            <person name="Di Stilio V.S."/>
        </authorList>
    </citation>
    <scope>NUCLEOTIDE SEQUENCE [LARGE SCALE GENOMIC DNA]</scope>
    <source>
        <strain evidence="4">cv. WT478/WT964</strain>
        <tissue evidence="3">Leaves</tissue>
    </source>
</reference>
<evidence type="ECO:0000313" key="4">
    <source>
        <dbReference type="Proteomes" id="UP000554482"/>
    </source>
</evidence>
<proteinExistence type="predicted"/>
<dbReference type="OrthoDB" id="1113806at2759"/>
<comment type="caution">
    <text evidence="3">The sequence shown here is derived from an EMBL/GenBank/DDBJ whole genome shotgun (WGS) entry which is preliminary data.</text>
</comment>
<dbReference type="Gene3D" id="3.30.70.330">
    <property type="match status" value="1"/>
</dbReference>
<dbReference type="InterPro" id="IPR035979">
    <property type="entry name" value="RBD_domain_sf"/>
</dbReference>
<dbReference type="InterPro" id="IPR000504">
    <property type="entry name" value="RRM_dom"/>
</dbReference>